<evidence type="ECO:0000256" key="1">
    <source>
        <dbReference type="ARBA" id="ARBA00022701"/>
    </source>
</evidence>
<dbReference type="InParanoid" id="A0A024FYY0"/>
<dbReference type="InterPro" id="IPR027417">
    <property type="entry name" value="P-loop_NTPase"/>
</dbReference>
<evidence type="ECO:0000256" key="6">
    <source>
        <dbReference type="PROSITE-ProRule" id="PRU00283"/>
    </source>
</evidence>
<keyword evidence="12" id="KW-1185">Reference proteome</keyword>
<dbReference type="InterPro" id="IPR027640">
    <property type="entry name" value="Kinesin-like_fam"/>
</dbReference>
<evidence type="ECO:0000256" key="7">
    <source>
        <dbReference type="RuleBase" id="RU000394"/>
    </source>
</evidence>
<gene>
    <name evidence="11" type="ORF">BN9_002810</name>
</gene>
<organism evidence="11 12">
    <name type="scientific">Albugo candida</name>
    <dbReference type="NCBI Taxonomy" id="65357"/>
    <lineage>
        <taxon>Eukaryota</taxon>
        <taxon>Sar</taxon>
        <taxon>Stramenopiles</taxon>
        <taxon>Oomycota</taxon>
        <taxon>Peronosporomycetes</taxon>
        <taxon>Albuginales</taxon>
        <taxon>Albuginaceae</taxon>
        <taxon>Albugo</taxon>
    </lineage>
</organism>
<dbReference type="GO" id="GO:0005524">
    <property type="term" value="F:ATP binding"/>
    <property type="evidence" value="ECO:0007669"/>
    <property type="project" value="UniProtKB-UniRule"/>
</dbReference>
<dbReference type="EMBL" id="CAIX01000002">
    <property type="protein sequence ID" value="CCI39498.1"/>
    <property type="molecule type" value="Genomic_DNA"/>
</dbReference>
<dbReference type="Pfam" id="PF23735">
    <property type="entry name" value="KIF9"/>
    <property type="match status" value="1"/>
</dbReference>
<keyword evidence="2 6" id="KW-0547">Nucleotide-binding</keyword>
<evidence type="ECO:0000256" key="3">
    <source>
        <dbReference type="ARBA" id="ARBA00022840"/>
    </source>
</evidence>
<dbReference type="GO" id="GO:0007018">
    <property type="term" value="P:microtubule-based movement"/>
    <property type="evidence" value="ECO:0007669"/>
    <property type="project" value="InterPro"/>
</dbReference>
<dbReference type="Gene3D" id="3.40.850.10">
    <property type="entry name" value="Kinesin motor domain"/>
    <property type="match status" value="1"/>
</dbReference>
<feature type="binding site" evidence="6">
    <location>
        <begin position="92"/>
        <end position="99"/>
    </location>
    <ligand>
        <name>ATP</name>
        <dbReference type="ChEBI" id="CHEBI:30616"/>
    </ligand>
</feature>
<dbReference type="PRINTS" id="PR00380">
    <property type="entry name" value="KINESINHEAVY"/>
</dbReference>
<evidence type="ECO:0000256" key="8">
    <source>
        <dbReference type="SAM" id="Coils"/>
    </source>
</evidence>
<accession>A0A024FYY0</accession>
<dbReference type="SUPFAM" id="SSF52540">
    <property type="entry name" value="P-loop containing nucleoside triphosphate hydrolases"/>
    <property type="match status" value="1"/>
</dbReference>
<dbReference type="AlphaFoldDB" id="A0A024FYY0"/>
<evidence type="ECO:0000259" key="10">
    <source>
        <dbReference type="PROSITE" id="PS50067"/>
    </source>
</evidence>
<dbReference type="InterPro" id="IPR056524">
    <property type="entry name" value="KIF6/9_C"/>
</dbReference>
<keyword evidence="5 6" id="KW-0505">Motor protein</keyword>
<dbReference type="SMART" id="SM00129">
    <property type="entry name" value="KISc"/>
    <property type="match status" value="1"/>
</dbReference>
<evidence type="ECO:0000313" key="12">
    <source>
        <dbReference type="Proteomes" id="UP000053237"/>
    </source>
</evidence>
<comment type="similarity">
    <text evidence="6 7">Belongs to the TRAFAC class myosin-kinesin ATPase superfamily. Kinesin family.</text>
</comment>
<evidence type="ECO:0000256" key="4">
    <source>
        <dbReference type="ARBA" id="ARBA00023054"/>
    </source>
</evidence>
<protein>
    <recommendedName>
        <fullName evidence="7">Kinesin-like protein</fullName>
    </recommendedName>
</protein>
<keyword evidence="1 7" id="KW-0493">Microtubule</keyword>
<keyword evidence="3 6" id="KW-0067">ATP-binding</keyword>
<dbReference type="OrthoDB" id="3176171at2759"/>
<evidence type="ECO:0000313" key="11">
    <source>
        <dbReference type="EMBL" id="CCI39498.1"/>
    </source>
</evidence>
<dbReference type="PANTHER" id="PTHR47968">
    <property type="entry name" value="CENTROMERE PROTEIN E"/>
    <property type="match status" value="1"/>
</dbReference>
<proteinExistence type="inferred from homology"/>
<name>A0A024FYY0_9STRA</name>
<dbReference type="PROSITE" id="PS50067">
    <property type="entry name" value="KINESIN_MOTOR_2"/>
    <property type="match status" value="1"/>
</dbReference>
<dbReference type="InterPro" id="IPR019821">
    <property type="entry name" value="Kinesin_motor_CS"/>
</dbReference>
<keyword evidence="4 8" id="KW-0175">Coiled coil</keyword>
<evidence type="ECO:0000256" key="5">
    <source>
        <dbReference type="ARBA" id="ARBA00023175"/>
    </source>
</evidence>
<dbReference type="GO" id="GO:0005874">
    <property type="term" value="C:microtubule"/>
    <property type="evidence" value="ECO:0007669"/>
    <property type="project" value="UniProtKB-KW"/>
</dbReference>
<dbReference type="PROSITE" id="PS00411">
    <property type="entry name" value="KINESIN_MOTOR_1"/>
    <property type="match status" value="1"/>
</dbReference>
<sequence>MRRNGVKVIIRTRPTAKFASNQIQINSDDNTILIHSEPNVSHFKNAQKQIARFKYHQILHNAAQDRVYDAIARTIVDGAVVDGVNGTILAYGQTGAGKSFTMLGDTRNYQHRGIAPRAIAQIFEKVQNSPESIYVIHASYMEIYNDKMYDLLLKHDKAVPMEEYAVVEDQHGTFVRGMTQIKVETEKEALDQLFYGEMQRTIATHQLNKRSNRSHCIFTLHISRKSCLYESDVVVYSKLHLVDLAGSERLKKTMNEPEDIRSGLCSPESRTKLTDQEVATIKKESMYINQSLSFLEQCIVALGTRGARHIPYRQTKLTNALKDSLGGNSNTLMFACIWGESRHLEETISTLKLAQRMMHVQNQVTAIVETDTKTLLRKYEKQIDDLKHELMLHDALTPRVDAVCDDHTLAQKDELKCMIERFLEAPTAQVEDNVLRLHSVRDIRESFRQFKSIYKTLEGSFEAVRRNQSASNSMPEAIPAESTGNRKSHTNSQKSILPDVQESVVGKPDSRSFGFGIGDADANAKPNVLECVPRLHDQCRRQVGVSTAENKDDRKVSHPMERVGITPLSNELKSRAFHEYKIGSGKLAYRKLQEEKDVLHELKQKIKSISRRLSGVKGIIDQLQINLETKRSQHRYTTALASGQTIDEEEYALAASIPEQERAYRVLFEELKMTKCKFDKARSAVDSCRASLVRDFECWFSRNNDPHTVVDSTLLNTSTLTLSLPKINSCIDQLDACEQFDRMEIERVRAQAPDSLAFVQAKRAMRQNSEHASQIRLQRNAKRGL</sequence>
<dbReference type="Proteomes" id="UP000053237">
    <property type="component" value="Unassembled WGS sequence"/>
</dbReference>
<feature type="coiled-coil region" evidence="8">
    <location>
        <begin position="369"/>
        <end position="396"/>
    </location>
</feature>
<evidence type="ECO:0000256" key="9">
    <source>
        <dbReference type="SAM" id="MobiDB-lite"/>
    </source>
</evidence>
<dbReference type="Pfam" id="PF00225">
    <property type="entry name" value="Kinesin"/>
    <property type="match status" value="1"/>
</dbReference>
<dbReference type="STRING" id="65357.A0A024FYY0"/>
<feature type="region of interest" description="Disordered" evidence="9">
    <location>
        <begin position="466"/>
        <end position="497"/>
    </location>
</feature>
<dbReference type="PANTHER" id="PTHR47968:SF36">
    <property type="entry name" value="KINESIN HEAVY CHAIN ISOFORM X1"/>
    <property type="match status" value="1"/>
</dbReference>
<feature type="domain" description="Kinesin motor" evidence="10">
    <location>
        <begin position="5"/>
        <end position="360"/>
    </location>
</feature>
<dbReference type="GO" id="GO:0008017">
    <property type="term" value="F:microtubule binding"/>
    <property type="evidence" value="ECO:0007669"/>
    <property type="project" value="InterPro"/>
</dbReference>
<reference evidence="11 12" key="1">
    <citation type="submission" date="2012-05" db="EMBL/GenBank/DDBJ databases">
        <title>Recombination and specialization in a pathogen metapopulation.</title>
        <authorList>
            <person name="Gardiner A."/>
            <person name="Kemen E."/>
            <person name="Schultz-Larsen T."/>
            <person name="MacLean D."/>
            <person name="Van Oosterhout C."/>
            <person name="Jones J.D.G."/>
        </authorList>
    </citation>
    <scope>NUCLEOTIDE SEQUENCE [LARGE SCALE GENOMIC DNA]</scope>
    <source>
        <strain evidence="11 12">Ac Nc2</strain>
    </source>
</reference>
<dbReference type="InterPro" id="IPR036961">
    <property type="entry name" value="Kinesin_motor_dom_sf"/>
</dbReference>
<comment type="caution">
    <text evidence="11">The sequence shown here is derived from an EMBL/GenBank/DDBJ whole genome shotgun (WGS) entry which is preliminary data.</text>
</comment>
<feature type="compositionally biased region" description="Polar residues" evidence="9">
    <location>
        <begin position="482"/>
        <end position="495"/>
    </location>
</feature>
<dbReference type="GO" id="GO:0003777">
    <property type="term" value="F:microtubule motor activity"/>
    <property type="evidence" value="ECO:0007669"/>
    <property type="project" value="InterPro"/>
</dbReference>
<dbReference type="InterPro" id="IPR001752">
    <property type="entry name" value="Kinesin_motor_dom"/>
</dbReference>
<evidence type="ECO:0000256" key="2">
    <source>
        <dbReference type="ARBA" id="ARBA00022741"/>
    </source>
</evidence>